<gene>
    <name evidence="2" type="ORF">SY89_03179</name>
</gene>
<dbReference type="AlphaFoldDB" id="A0A0P7HX27"/>
<accession>A0A0P7HX27</accession>
<sequence>MPSTTNPVDVAQRYQRLERPLSYVVALLVGLVVGAAFFLFSLLQAVLVGLALGALVRIPVFRTSGTARLITDADPETVRADFTGATPPHSLFSGGSPTLYTRPMTARPTSSRTYSAYVLPR</sequence>
<keyword evidence="1" id="KW-1133">Transmembrane helix</keyword>
<keyword evidence="1" id="KW-0472">Membrane</keyword>
<comment type="caution">
    <text evidence="2">The sequence shown here is derived from an EMBL/GenBank/DDBJ whole genome shotgun (WGS) entry which is preliminary data.</text>
</comment>
<dbReference type="Proteomes" id="UP000050535">
    <property type="component" value="Unassembled WGS sequence"/>
</dbReference>
<organism evidence="2 3">
    <name type="scientific">Halolamina pelagica</name>
    <dbReference type="NCBI Taxonomy" id="699431"/>
    <lineage>
        <taxon>Archaea</taxon>
        <taxon>Methanobacteriati</taxon>
        <taxon>Methanobacteriota</taxon>
        <taxon>Stenosarchaea group</taxon>
        <taxon>Halobacteria</taxon>
        <taxon>Halobacteriales</taxon>
        <taxon>Haloferacaceae</taxon>
    </lineage>
</organism>
<keyword evidence="1" id="KW-0812">Transmembrane</keyword>
<dbReference type="RefSeq" id="WP_239685675.1">
    <property type="nucleotide sequence ID" value="NZ_LGUC01000002.1"/>
</dbReference>
<proteinExistence type="predicted"/>
<protein>
    <submittedName>
        <fullName evidence="2">Uncharacterized protein</fullName>
    </submittedName>
</protein>
<reference evidence="3" key="1">
    <citation type="submission" date="2013-11" db="EMBL/GenBank/DDBJ databases">
        <authorList>
            <person name="Hoang H.T."/>
            <person name="Killian M.L."/>
            <person name="Madson D.M."/>
            <person name="Arruda P.H.E."/>
            <person name="Sun D."/>
            <person name="Schwartz K.J."/>
            <person name="Yoon K."/>
        </authorList>
    </citation>
    <scope>NUCLEOTIDE SEQUENCE [LARGE SCALE GENOMIC DNA]</scope>
    <source>
        <strain evidence="3">CDK2</strain>
    </source>
</reference>
<evidence type="ECO:0000256" key="1">
    <source>
        <dbReference type="SAM" id="Phobius"/>
    </source>
</evidence>
<keyword evidence="3" id="KW-1185">Reference proteome</keyword>
<dbReference type="EMBL" id="LGUC01000002">
    <property type="protein sequence ID" value="KPN28945.1"/>
    <property type="molecule type" value="Genomic_DNA"/>
</dbReference>
<evidence type="ECO:0000313" key="3">
    <source>
        <dbReference type="Proteomes" id="UP000050535"/>
    </source>
</evidence>
<evidence type="ECO:0000313" key="2">
    <source>
        <dbReference type="EMBL" id="KPN28945.1"/>
    </source>
</evidence>
<feature type="transmembrane region" description="Helical" evidence="1">
    <location>
        <begin position="23"/>
        <end position="56"/>
    </location>
</feature>
<dbReference type="STRING" id="699431.SY89_03179"/>
<name>A0A0P7HX27_9EURY</name>